<feature type="transmembrane region" description="Helical" evidence="1">
    <location>
        <begin position="72"/>
        <end position="90"/>
    </location>
</feature>
<dbReference type="Proteomes" id="UP000756387">
    <property type="component" value="Unassembled WGS sequence"/>
</dbReference>
<reference evidence="2 3" key="1">
    <citation type="submission" date="2020-10" db="EMBL/GenBank/DDBJ databases">
        <title>Nocardioides sp. isolated from sludge.</title>
        <authorList>
            <person name="Zhang X."/>
        </authorList>
    </citation>
    <scope>NUCLEOTIDE SEQUENCE [LARGE SCALE GENOMIC DNA]</scope>
    <source>
        <strain evidence="2 3">Y6</strain>
    </source>
</reference>
<comment type="caution">
    <text evidence="2">The sequence shown here is derived from an EMBL/GenBank/DDBJ whole genome shotgun (WGS) entry which is preliminary data.</text>
</comment>
<dbReference type="Gene3D" id="1.20.210.10">
    <property type="entry name" value="Cytochrome c oxidase-like, subunit I domain"/>
    <property type="match status" value="1"/>
</dbReference>
<gene>
    <name evidence="2" type="ORF">IEQ44_12370</name>
</gene>
<dbReference type="RefSeq" id="WP_193638774.1">
    <property type="nucleotide sequence ID" value="NZ_JADCSA010000012.1"/>
</dbReference>
<evidence type="ECO:0000313" key="3">
    <source>
        <dbReference type="Proteomes" id="UP000756387"/>
    </source>
</evidence>
<keyword evidence="3" id="KW-1185">Reference proteome</keyword>
<name>A0ABR9RV23_9ACTN</name>
<proteinExistence type="predicted"/>
<evidence type="ECO:0000313" key="2">
    <source>
        <dbReference type="EMBL" id="MBE7325448.1"/>
    </source>
</evidence>
<feature type="transmembrane region" description="Helical" evidence="1">
    <location>
        <begin position="44"/>
        <end position="65"/>
    </location>
</feature>
<accession>A0ABR9RV23</accession>
<dbReference type="SUPFAM" id="SSF81442">
    <property type="entry name" value="Cytochrome c oxidase subunit I-like"/>
    <property type="match status" value="1"/>
</dbReference>
<dbReference type="InterPro" id="IPR021299">
    <property type="entry name" value="DUF2871"/>
</dbReference>
<feature type="transmembrane region" description="Helical" evidence="1">
    <location>
        <begin position="110"/>
        <end position="131"/>
    </location>
</feature>
<protein>
    <submittedName>
        <fullName evidence="2">DUF2871 domain-containing protein</fullName>
    </submittedName>
</protein>
<keyword evidence="1" id="KW-1133">Transmembrane helix</keyword>
<keyword evidence="1" id="KW-0472">Membrane</keyword>
<dbReference type="Pfam" id="PF11070">
    <property type="entry name" value="DUF2871"/>
    <property type="match status" value="1"/>
</dbReference>
<dbReference type="InterPro" id="IPR036927">
    <property type="entry name" value="Cyt_c_oxase-like_su1_sf"/>
</dbReference>
<organism evidence="2 3">
    <name type="scientific">Nocardioides malaquae</name>
    <dbReference type="NCBI Taxonomy" id="2773426"/>
    <lineage>
        <taxon>Bacteria</taxon>
        <taxon>Bacillati</taxon>
        <taxon>Actinomycetota</taxon>
        <taxon>Actinomycetes</taxon>
        <taxon>Propionibacteriales</taxon>
        <taxon>Nocardioidaceae</taxon>
        <taxon>Nocardioides</taxon>
    </lineage>
</organism>
<evidence type="ECO:0000256" key="1">
    <source>
        <dbReference type="SAM" id="Phobius"/>
    </source>
</evidence>
<dbReference type="EMBL" id="JADCSA010000012">
    <property type="protein sequence ID" value="MBE7325448.1"/>
    <property type="molecule type" value="Genomic_DNA"/>
</dbReference>
<keyword evidence="1" id="KW-0812">Transmembrane</keyword>
<sequence length="150" mass="15461">MLTLLHRSAATWTVLGLASGLFYREFTKANGVSGGTQLAVTHTHALTLGTLTLLVLMALTAALGISDRRFRWGVIVWQAGLGVTFGAMLVKGSLQVLGRSAADSPALAGVAGLGHMTLTAAFVLLFLGLGASLGNLAQERRPDATPSSSS</sequence>